<organism evidence="10 11">
    <name type="scientific">Basidiobolus meristosporus CBS 931.73</name>
    <dbReference type="NCBI Taxonomy" id="1314790"/>
    <lineage>
        <taxon>Eukaryota</taxon>
        <taxon>Fungi</taxon>
        <taxon>Fungi incertae sedis</taxon>
        <taxon>Zoopagomycota</taxon>
        <taxon>Entomophthoromycotina</taxon>
        <taxon>Basidiobolomycetes</taxon>
        <taxon>Basidiobolales</taxon>
        <taxon>Basidiobolaceae</taxon>
        <taxon>Basidiobolus</taxon>
    </lineage>
</organism>
<evidence type="ECO:0000256" key="8">
    <source>
        <dbReference type="ARBA" id="ARBA00049339"/>
    </source>
</evidence>
<accession>A0A1Y1YIK4</accession>
<evidence type="ECO:0000313" key="10">
    <source>
        <dbReference type="EMBL" id="ORX97778.1"/>
    </source>
</evidence>
<keyword evidence="3" id="KW-0436">Ligase</keyword>
<comment type="similarity">
    <text evidence="1">Belongs to the class-I aminoacyl-tRNA synthetase family.</text>
</comment>
<proteinExistence type="inferred from homology"/>
<dbReference type="GO" id="GO:0005524">
    <property type="term" value="F:ATP binding"/>
    <property type="evidence" value="ECO:0007669"/>
    <property type="project" value="UniProtKB-KW"/>
</dbReference>
<dbReference type="Gene3D" id="3.40.50.620">
    <property type="entry name" value="HUPs"/>
    <property type="match status" value="1"/>
</dbReference>
<evidence type="ECO:0000256" key="1">
    <source>
        <dbReference type="ARBA" id="ARBA00005594"/>
    </source>
</evidence>
<dbReference type="InterPro" id="IPR014729">
    <property type="entry name" value="Rossmann-like_a/b/a_fold"/>
</dbReference>
<dbReference type="Pfam" id="PF05746">
    <property type="entry name" value="DALR_1"/>
    <property type="match status" value="1"/>
</dbReference>
<dbReference type="InterPro" id="IPR008909">
    <property type="entry name" value="DALR_anticod-bd"/>
</dbReference>
<feature type="domain" description="DALR anticodon binding" evidence="9">
    <location>
        <begin position="327"/>
        <end position="442"/>
    </location>
</feature>
<dbReference type="GO" id="GO:0004814">
    <property type="term" value="F:arginine-tRNA ligase activity"/>
    <property type="evidence" value="ECO:0007669"/>
    <property type="project" value="UniProtKB-EC"/>
</dbReference>
<dbReference type="Proteomes" id="UP000193498">
    <property type="component" value="Unassembled WGS sequence"/>
</dbReference>
<evidence type="ECO:0000256" key="7">
    <source>
        <dbReference type="ARBA" id="ARBA00023146"/>
    </source>
</evidence>
<dbReference type="PANTHER" id="PTHR11956:SF11">
    <property type="entry name" value="ARGININE--TRNA LIGASE, MITOCHONDRIAL-RELATED"/>
    <property type="match status" value="1"/>
</dbReference>
<dbReference type="OrthoDB" id="68056at2759"/>
<dbReference type="InterPro" id="IPR001278">
    <property type="entry name" value="Arg-tRNA-ligase"/>
</dbReference>
<evidence type="ECO:0000256" key="2">
    <source>
        <dbReference type="ARBA" id="ARBA00012837"/>
    </source>
</evidence>
<keyword evidence="11" id="KW-1185">Reference proteome</keyword>
<dbReference type="Gene3D" id="1.10.730.10">
    <property type="entry name" value="Isoleucyl-tRNA Synthetase, Domain 1"/>
    <property type="match status" value="1"/>
</dbReference>
<dbReference type="FunFam" id="1.10.730.10:FF:000006">
    <property type="entry name" value="Arginyl-tRNA synthetase 2, mitochondrial"/>
    <property type="match status" value="1"/>
</dbReference>
<evidence type="ECO:0000313" key="11">
    <source>
        <dbReference type="Proteomes" id="UP000193498"/>
    </source>
</evidence>
<evidence type="ECO:0000259" key="9">
    <source>
        <dbReference type="SMART" id="SM00836"/>
    </source>
</evidence>
<evidence type="ECO:0000256" key="3">
    <source>
        <dbReference type="ARBA" id="ARBA00022598"/>
    </source>
</evidence>
<keyword evidence="6" id="KW-0648">Protein biosynthesis</keyword>
<dbReference type="EC" id="6.1.1.19" evidence="2"/>
<dbReference type="AlphaFoldDB" id="A0A1Y1YIK4"/>
<dbReference type="InterPro" id="IPR009080">
    <property type="entry name" value="tRNAsynth_Ia_anticodon-bd"/>
</dbReference>
<comment type="caution">
    <text evidence="10">The sequence shown here is derived from an EMBL/GenBank/DDBJ whole genome shotgun (WGS) entry which is preliminary data.</text>
</comment>
<sequence length="442" mass="50476">MSWRFYHTEISQILCSGLGLVEAQVVELLELTKLRDVPRYGELQCSVDRLLRVAKLPREELLTQLEDMFQDSHYEMVKSARLISFRIHREALISSTLGGFLTDSASFYQVKGAVPQRVGLWNSDPDHWRGEALETFVRAIHEHLGFQVQPIARVLGEVEGELAERLDLEEEKLRVNGQPTRLGRELAAFRAQLGKVDKILYVGEDHLKQHVYQLGQLMNRLGEEAPDIQHVPYGPLTKPALEKEAILASGRLGMQALMKESENRYADLMDTSVKVDDTREISLLEWISEVLAETNWLVQLLQLRRQKPCKFDAARMLDAKGHSGVYLQYTHARISGVERKSDIHLNRGCSLDCLVEPEARQLTWLLATFSWHVEQSYTTLEPCLLIHYLFLVGIAVSNGLSALRVKNIDPTKAEPRWVLFWCAREVLRKGFQLIGIQGLDKM</sequence>
<dbReference type="EMBL" id="MCFE01000126">
    <property type="protein sequence ID" value="ORX97778.1"/>
    <property type="molecule type" value="Genomic_DNA"/>
</dbReference>
<evidence type="ECO:0000256" key="5">
    <source>
        <dbReference type="ARBA" id="ARBA00022840"/>
    </source>
</evidence>
<dbReference type="PANTHER" id="PTHR11956">
    <property type="entry name" value="ARGINYL-TRNA SYNTHETASE"/>
    <property type="match status" value="1"/>
</dbReference>
<gene>
    <name evidence="10" type="ORF">K493DRAFT_313935</name>
</gene>
<dbReference type="STRING" id="1314790.A0A1Y1YIK4"/>
<keyword evidence="7" id="KW-0030">Aminoacyl-tRNA synthetase</keyword>
<comment type="catalytic activity">
    <reaction evidence="8">
        <text>tRNA(Arg) + L-arginine + ATP = L-arginyl-tRNA(Arg) + AMP + diphosphate</text>
        <dbReference type="Rhea" id="RHEA:20301"/>
        <dbReference type="Rhea" id="RHEA-COMP:9658"/>
        <dbReference type="Rhea" id="RHEA-COMP:9673"/>
        <dbReference type="ChEBI" id="CHEBI:30616"/>
        <dbReference type="ChEBI" id="CHEBI:32682"/>
        <dbReference type="ChEBI" id="CHEBI:33019"/>
        <dbReference type="ChEBI" id="CHEBI:78442"/>
        <dbReference type="ChEBI" id="CHEBI:78513"/>
        <dbReference type="ChEBI" id="CHEBI:456215"/>
        <dbReference type="EC" id="6.1.1.19"/>
    </reaction>
</comment>
<dbReference type="GO" id="GO:0005739">
    <property type="term" value="C:mitochondrion"/>
    <property type="evidence" value="ECO:0007669"/>
    <property type="project" value="TreeGrafter"/>
</dbReference>
<protein>
    <recommendedName>
        <fullName evidence="2">arginine--tRNA ligase</fullName>
        <ecNumber evidence="2">6.1.1.19</ecNumber>
    </recommendedName>
</protein>
<dbReference type="SUPFAM" id="SSF47323">
    <property type="entry name" value="Anticodon-binding domain of a subclass of class I aminoacyl-tRNA synthetases"/>
    <property type="match status" value="1"/>
</dbReference>
<keyword evidence="5" id="KW-0067">ATP-binding</keyword>
<dbReference type="GO" id="GO:0006420">
    <property type="term" value="P:arginyl-tRNA aminoacylation"/>
    <property type="evidence" value="ECO:0007669"/>
    <property type="project" value="InterPro"/>
</dbReference>
<keyword evidence="4" id="KW-0547">Nucleotide-binding</keyword>
<evidence type="ECO:0000256" key="4">
    <source>
        <dbReference type="ARBA" id="ARBA00022741"/>
    </source>
</evidence>
<dbReference type="GO" id="GO:0032543">
    <property type="term" value="P:mitochondrial translation"/>
    <property type="evidence" value="ECO:0007669"/>
    <property type="project" value="TreeGrafter"/>
</dbReference>
<evidence type="ECO:0000256" key="6">
    <source>
        <dbReference type="ARBA" id="ARBA00022917"/>
    </source>
</evidence>
<name>A0A1Y1YIK4_9FUNG</name>
<dbReference type="SMART" id="SM00836">
    <property type="entry name" value="DALR_1"/>
    <property type="match status" value="1"/>
</dbReference>
<dbReference type="InParanoid" id="A0A1Y1YIK4"/>
<reference evidence="10 11" key="1">
    <citation type="submission" date="2016-07" db="EMBL/GenBank/DDBJ databases">
        <title>Pervasive Adenine N6-methylation of Active Genes in Fungi.</title>
        <authorList>
            <consortium name="DOE Joint Genome Institute"/>
            <person name="Mondo S.J."/>
            <person name="Dannebaum R.O."/>
            <person name="Kuo R.C."/>
            <person name="Labutti K."/>
            <person name="Haridas S."/>
            <person name="Kuo A."/>
            <person name="Salamov A."/>
            <person name="Ahrendt S.R."/>
            <person name="Lipzen A."/>
            <person name="Sullivan W."/>
            <person name="Andreopoulos W.B."/>
            <person name="Clum A."/>
            <person name="Lindquist E."/>
            <person name="Daum C."/>
            <person name="Ramamoorthy G.K."/>
            <person name="Gryganskyi A."/>
            <person name="Culley D."/>
            <person name="Magnuson J.K."/>
            <person name="James T.Y."/>
            <person name="O'Malley M.A."/>
            <person name="Stajich J.E."/>
            <person name="Spatafora J.W."/>
            <person name="Visel A."/>
            <person name="Grigoriev I.V."/>
        </authorList>
    </citation>
    <scope>NUCLEOTIDE SEQUENCE [LARGE SCALE GENOMIC DNA]</scope>
    <source>
        <strain evidence="10 11">CBS 931.73</strain>
    </source>
</reference>